<dbReference type="Pfam" id="PF22725">
    <property type="entry name" value="GFO_IDH_MocA_C3"/>
    <property type="match status" value="1"/>
</dbReference>
<dbReference type="GO" id="GO:0000166">
    <property type="term" value="F:nucleotide binding"/>
    <property type="evidence" value="ECO:0007669"/>
    <property type="project" value="InterPro"/>
</dbReference>
<evidence type="ECO:0000259" key="2">
    <source>
        <dbReference type="Pfam" id="PF22725"/>
    </source>
</evidence>
<reference evidence="3 4" key="1">
    <citation type="journal article" date="2015" name="Stand. Genomic Sci.">
        <title>Genomic Encyclopedia of Bacterial and Archaeal Type Strains, Phase III: the genomes of soil and plant-associated and newly described type strains.</title>
        <authorList>
            <person name="Whitman W.B."/>
            <person name="Woyke T."/>
            <person name="Klenk H.P."/>
            <person name="Zhou Y."/>
            <person name="Lilburn T.G."/>
            <person name="Beck B.J."/>
            <person name="De Vos P."/>
            <person name="Vandamme P."/>
            <person name="Eisen J.A."/>
            <person name="Garrity G."/>
            <person name="Hugenholtz P."/>
            <person name="Kyrpides N.C."/>
        </authorList>
    </citation>
    <scope>NUCLEOTIDE SEQUENCE [LARGE SCALE GENOMIC DNA]</scope>
    <source>
        <strain evidence="3 4">CGMCC 1.10116</strain>
    </source>
</reference>
<dbReference type="PANTHER" id="PTHR43054">
    <property type="match status" value="1"/>
</dbReference>
<dbReference type="AlphaFoldDB" id="A0A562QQW2"/>
<protein>
    <submittedName>
        <fullName evidence="3">Putative dehydrogenase</fullName>
    </submittedName>
</protein>
<dbReference type="Gene3D" id="3.40.50.720">
    <property type="entry name" value="NAD(P)-binding Rossmann-like Domain"/>
    <property type="match status" value="1"/>
</dbReference>
<evidence type="ECO:0000313" key="4">
    <source>
        <dbReference type="Proteomes" id="UP000315711"/>
    </source>
</evidence>
<dbReference type="PANTHER" id="PTHR43054:SF1">
    <property type="entry name" value="SCYLLO-INOSITOL 2-DEHYDROGENASE (NADP(+)) IOLU"/>
    <property type="match status" value="1"/>
</dbReference>
<evidence type="ECO:0000259" key="1">
    <source>
        <dbReference type="Pfam" id="PF01408"/>
    </source>
</evidence>
<dbReference type="OrthoDB" id="9815825at2"/>
<sequence>MIRFAVVGTNWITESFIDAGQKLEDFSLHAVYSRTEEKAKEFAKKYQVETIYTDLSELAKSNQIDAVYIASPNSFHAKQAITLMEHGKHVLCEKPIASNTKELEAMIQTAKENQVLLMEAMKTTFFPTFESIKRNINKIGKIRRYFASSCKYSSRYDKYKEGIVLNTFNPIFSNGALMDMGIYCIYPAVTLFGEPISVKANSVFLESGVDGEGSLLLQYEDMDAVIMYSKITESSIPSEIHGENGRIVIDKIHDIEKAEIHYLDGTIEDITVPQEKNNMYYEINEFMNLIKNHQLESTVNSYEHSMITAQIIEKARKEVGLIYPADKENGI</sequence>
<accession>A0A562QQW2</accession>
<dbReference type="EMBL" id="VLKZ01000002">
    <property type="protein sequence ID" value="TWI59142.1"/>
    <property type="molecule type" value="Genomic_DNA"/>
</dbReference>
<comment type="caution">
    <text evidence="3">The sequence shown here is derived from an EMBL/GenBank/DDBJ whole genome shotgun (WGS) entry which is preliminary data.</text>
</comment>
<name>A0A562QQW2_9BACI</name>
<proteinExistence type="predicted"/>
<dbReference type="Pfam" id="PF01408">
    <property type="entry name" value="GFO_IDH_MocA"/>
    <property type="match status" value="1"/>
</dbReference>
<keyword evidence="4" id="KW-1185">Reference proteome</keyword>
<dbReference type="InterPro" id="IPR000683">
    <property type="entry name" value="Gfo/Idh/MocA-like_OxRdtase_N"/>
</dbReference>
<dbReference type="Proteomes" id="UP000315711">
    <property type="component" value="Unassembled WGS sequence"/>
</dbReference>
<dbReference type="RefSeq" id="WP_144449221.1">
    <property type="nucleotide sequence ID" value="NZ_VLKZ01000002.1"/>
</dbReference>
<feature type="domain" description="Gfo/Idh/MocA-like oxidoreductase N-terminal" evidence="1">
    <location>
        <begin position="2"/>
        <end position="119"/>
    </location>
</feature>
<feature type="domain" description="GFO/IDH/MocA-like oxidoreductase" evidence="2">
    <location>
        <begin position="139"/>
        <end position="248"/>
    </location>
</feature>
<gene>
    <name evidence="3" type="ORF">IQ10_00854</name>
</gene>
<dbReference type="SUPFAM" id="SSF55347">
    <property type="entry name" value="Glyceraldehyde-3-phosphate dehydrogenase-like, C-terminal domain"/>
    <property type="match status" value="1"/>
</dbReference>
<evidence type="ECO:0000313" key="3">
    <source>
        <dbReference type="EMBL" id="TWI59142.1"/>
    </source>
</evidence>
<dbReference type="InterPro" id="IPR036291">
    <property type="entry name" value="NAD(P)-bd_dom_sf"/>
</dbReference>
<dbReference type="InterPro" id="IPR055170">
    <property type="entry name" value="GFO_IDH_MocA-like_dom"/>
</dbReference>
<organism evidence="3 4">
    <name type="scientific">Halalkalibacter nanhaiisediminis</name>
    <dbReference type="NCBI Taxonomy" id="688079"/>
    <lineage>
        <taxon>Bacteria</taxon>
        <taxon>Bacillati</taxon>
        <taxon>Bacillota</taxon>
        <taxon>Bacilli</taxon>
        <taxon>Bacillales</taxon>
        <taxon>Bacillaceae</taxon>
        <taxon>Halalkalibacter</taxon>
    </lineage>
</organism>
<dbReference type="SUPFAM" id="SSF51735">
    <property type="entry name" value="NAD(P)-binding Rossmann-fold domains"/>
    <property type="match status" value="1"/>
</dbReference>
<dbReference type="Gene3D" id="3.30.360.10">
    <property type="entry name" value="Dihydrodipicolinate Reductase, domain 2"/>
    <property type="match status" value="1"/>
</dbReference>